<dbReference type="Proteomes" id="UP000285961">
    <property type="component" value="Unassembled WGS sequence"/>
</dbReference>
<keyword evidence="3" id="KW-0342">GTP-binding</keyword>
<dbReference type="SUPFAM" id="SSF50447">
    <property type="entry name" value="Translation proteins"/>
    <property type="match status" value="1"/>
</dbReference>
<dbReference type="PANTHER" id="PTHR43512:SF4">
    <property type="entry name" value="TRANSLATION FACTOR GUF1 HOMOLOG, CHLOROPLASTIC"/>
    <property type="match status" value="1"/>
</dbReference>
<dbReference type="PANTHER" id="PTHR43512">
    <property type="entry name" value="TRANSLATION FACTOR GUF1-RELATED"/>
    <property type="match status" value="1"/>
</dbReference>
<comment type="caution">
    <text evidence="5">The sequence shown here is derived from an EMBL/GenBank/DDBJ whole genome shotgun (WGS) entry which is preliminary data.</text>
</comment>
<proteinExistence type="predicted"/>
<dbReference type="FunFam" id="3.40.50.300:FF:000078">
    <property type="entry name" value="Elongation factor 4"/>
    <property type="match status" value="1"/>
</dbReference>
<organism evidence="5 6">
    <name type="scientific">Candidatus Abyssobacteria bacterium SURF_17</name>
    <dbReference type="NCBI Taxonomy" id="2093361"/>
    <lineage>
        <taxon>Bacteria</taxon>
        <taxon>Pseudomonadati</taxon>
        <taxon>Candidatus Hydrogenedentota</taxon>
        <taxon>Candidatus Abyssobacteria</taxon>
    </lineage>
</organism>
<gene>
    <name evidence="5" type="ORF">C4532_06930</name>
</gene>
<dbReference type="Pfam" id="PF16347">
    <property type="entry name" value="SGSH_C"/>
    <property type="match status" value="1"/>
</dbReference>
<dbReference type="GO" id="GO:0045727">
    <property type="term" value="P:positive regulation of translation"/>
    <property type="evidence" value="ECO:0007669"/>
    <property type="project" value="TreeGrafter"/>
</dbReference>
<dbReference type="InterPro" id="IPR032506">
    <property type="entry name" value="SGSH_C"/>
</dbReference>
<dbReference type="PROSITE" id="PS51722">
    <property type="entry name" value="G_TR_2"/>
    <property type="match status" value="1"/>
</dbReference>
<dbReference type="InterPro" id="IPR027417">
    <property type="entry name" value="P-loop_NTPase"/>
</dbReference>
<feature type="non-terminal residue" evidence="5">
    <location>
        <position position="480"/>
    </location>
</feature>
<dbReference type="NCBIfam" id="TIGR00231">
    <property type="entry name" value="small_GTP"/>
    <property type="match status" value="1"/>
</dbReference>
<evidence type="ECO:0000313" key="6">
    <source>
        <dbReference type="Proteomes" id="UP000285961"/>
    </source>
</evidence>
<dbReference type="EMBL" id="QZKI01000053">
    <property type="protein sequence ID" value="RJP71880.1"/>
    <property type="molecule type" value="Genomic_DNA"/>
</dbReference>
<name>A0A419F1C1_9BACT</name>
<dbReference type="AlphaFoldDB" id="A0A419F1C1"/>
<dbReference type="GO" id="GO:0005525">
    <property type="term" value="F:GTP binding"/>
    <property type="evidence" value="ECO:0007669"/>
    <property type="project" value="UniProtKB-KW"/>
</dbReference>
<dbReference type="InterPro" id="IPR009000">
    <property type="entry name" value="Transl_B-barrel_sf"/>
</dbReference>
<dbReference type="Pfam" id="PF00009">
    <property type="entry name" value="GTP_EFTU"/>
    <property type="match status" value="1"/>
</dbReference>
<sequence>MLRDKIRNFCIIAHIDHGKSTLADRILELTHAVPERSMREQTLDTMDIERERGITIKAAAIRVNYQALDGEEYFLNLIDTPGHVDFSYEVTRSLGACEGALLLVDASQGVQAQTLANAYLATDRNLEIIPVINKIDLQNARVDEVKQQIADIIGLAPDTVLLTSAKNAIGIREVLEAVVTHVPSPRGNDDAPLKALIFDSVYDSYRGAIAYVRVVDGCIRPGQQIVSMASNRQYEVEEVGIFKLEEVPEWRSFPDEFENKPYIQKQQLYNWDIENLTWEDWAPAVARYYGIISQMDDAIGKLLQKLDDLGISDNTIVIYSTDHGDMCGGHRMMDKHYVLYDDVVRVPLVVRWPGVIKPGAVCSEFVYNFLDIQPTILEILGLAPKDFFHGRSMLPLLKGDKPDDWRKEVVSTYNGQQFGLYTQRMLRNDKWKYIWNTTDVDELYDMENDPDELKNLIHEEIHAPMVAEFRKKLYEELLKD</sequence>
<dbReference type="InterPro" id="IPR005225">
    <property type="entry name" value="Small_GTP-bd"/>
</dbReference>
<keyword evidence="2" id="KW-0378">Hydrolase</keyword>
<feature type="domain" description="Tr-type G" evidence="4">
    <location>
        <begin position="4"/>
        <end position="186"/>
    </location>
</feature>
<evidence type="ECO:0000313" key="5">
    <source>
        <dbReference type="EMBL" id="RJP71880.1"/>
    </source>
</evidence>
<dbReference type="Gene3D" id="3.40.50.300">
    <property type="entry name" value="P-loop containing nucleotide triphosphate hydrolases"/>
    <property type="match status" value="1"/>
</dbReference>
<dbReference type="InterPro" id="IPR000795">
    <property type="entry name" value="T_Tr_GTP-bd_dom"/>
</dbReference>
<keyword evidence="1" id="KW-0547">Nucleotide-binding</keyword>
<dbReference type="InterPro" id="IPR031157">
    <property type="entry name" value="G_TR_CS"/>
</dbReference>
<dbReference type="SUPFAM" id="SSF52540">
    <property type="entry name" value="P-loop containing nucleoside triphosphate hydrolases"/>
    <property type="match status" value="1"/>
</dbReference>
<dbReference type="InterPro" id="IPR006297">
    <property type="entry name" value="EF-4"/>
</dbReference>
<dbReference type="CDD" id="cd01890">
    <property type="entry name" value="LepA"/>
    <property type="match status" value="1"/>
</dbReference>
<evidence type="ECO:0000259" key="4">
    <source>
        <dbReference type="PROSITE" id="PS51722"/>
    </source>
</evidence>
<dbReference type="SUPFAM" id="SSF53649">
    <property type="entry name" value="Alkaline phosphatase-like"/>
    <property type="match status" value="1"/>
</dbReference>
<dbReference type="Gene3D" id="3.40.720.10">
    <property type="entry name" value="Alkaline Phosphatase, subunit A"/>
    <property type="match status" value="1"/>
</dbReference>
<dbReference type="PRINTS" id="PR00315">
    <property type="entry name" value="ELONGATNFCT"/>
</dbReference>
<evidence type="ECO:0000256" key="1">
    <source>
        <dbReference type="ARBA" id="ARBA00022741"/>
    </source>
</evidence>
<evidence type="ECO:0000256" key="2">
    <source>
        <dbReference type="ARBA" id="ARBA00022801"/>
    </source>
</evidence>
<accession>A0A419F1C1</accession>
<dbReference type="PROSITE" id="PS00301">
    <property type="entry name" value="G_TR_1"/>
    <property type="match status" value="1"/>
</dbReference>
<dbReference type="InterPro" id="IPR017850">
    <property type="entry name" value="Alkaline_phosphatase_core_sf"/>
</dbReference>
<evidence type="ECO:0000256" key="3">
    <source>
        <dbReference type="ARBA" id="ARBA00023134"/>
    </source>
</evidence>
<dbReference type="GO" id="GO:0003924">
    <property type="term" value="F:GTPase activity"/>
    <property type="evidence" value="ECO:0007669"/>
    <property type="project" value="InterPro"/>
</dbReference>
<dbReference type="GO" id="GO:0043022">
    <property type="term" value="F:ribosome binding"/>
    <property type="evidence" value="ECO:0007669"/>
    <property type="project" value="TreeGrafter"/>
</dbReference>
<reference evidence="5 6" key="1">
    <citation type="journal article" date="2017" name="ISME J.">
        <title>Energy and carbon metabolisms in a deep terrestrial subsurface fluid microbial community.</title>
        <authorList>
            <person name="Momper L."/>
            <person name="Jungbluth S.P."/>
            <person name="Lee M.D."/>
            <person name="Amend J.P."/>
        </authorList>
    </citation>
    <scope>NUCLEOTIDE SEQUENCE [LARGE SCALE GENOMIC DNA]</scope>
    <source>
        <strain evidence="5">SURF_17</strain>
    </source>
</reference>
<protein>
    <submittedName>
        <fullName evidence="5">GTP-binding protein</fullName>
    </submittedName>
</protein>